<dbReference type="GeneTree" id="ENSGT00940000154661"/>
<evidence type="ECO:0000256" key="4">
    <source>
        <dbReference type="ARBA" id="ARBA00022723"/>
    </source>
</evidence>
<keyword evidence="3 13" id="KW-0813">Transport</keyword>
<evidence type="ECO:0000259" key="14">
    <source>
        <dbReference type="Pfam" id="PF02953"/>
    </source>
</evidence>
<comment type="subcellular location">
    <subcellularLocation>
        <location evidence="1 13">Mitochondrion inner membrane</location>
        <topology evidence="1 13">Peripheral membrane protein</topology>
        <orientation evidence="1 13">Intermembrane side</orientation>
    </subcellularLocation>
</comment>
<evidence type="ECO:0000256" key="9">
    <source>
        <dbReference type="ARBA" id="ARBA00023128"/>
    </source>
</evidence>
<evidence type="ECO:0000256" key="11">
    <source>
        <dbReference type="ARBA" id="ARBA00023157"/>
    </source>
</evidence>
<evidence type="ECO:0000256" key="6">
    <source>
        <dbReference type="ARBA" id="ARBA00022833"/>
    </source>
</evidence>
<dbReference type="AlphaFoldDB" id="A0A8C6AC22"/>
<evidence type="ECO:0000256" key="10">
    <source>
        <dbReference type="ARBA" id="ARBA00023136"/>
    </source>
</evidence>
<evidence type="ECO:0000313" key="15">
    <source>
        <dbReference type="Ensembl" id="ENSMMMP00000026050.1"/>
    </source>
</evidence>
<protein>
    <recommendedName>
        <fullName evidence="13">Mitochondrial import inner membrane translocase subunit</fullName>
    </recommendedName>
</protein>
<evidence type="ECO:0000256" key="5">
    <source>
        <dbReference type="ARBA" id="ARBA00022792"/>
    </source>
</evidence>
<keyword evidence="9 13" id="KW-0496">Mitochondrion</keyword>
<evidence type="ECO:0000256" key="2">
    <source>
        <dbReference type="ARBA" id="ARBA00006720"/>
    </source>
</evidence>
<accession>A0A8C6AC22</accession>
<keyword evidence="12 13" id="KW-0143">Chaperone</keyword>
<keyword evidence="7 13" id="KW-0653">Protein transport</keyword>
<comment type="subunit">
    <text evidence="13">Heterohexamer.</text>
</comment>
<name>A0A8C6AC22_MARMA</name>
<evidence type="ECO:0000256" key="3">
    <source>
        <dbReference type="ARBA" id="ARBA00022448"/>
    </source>
</evidence>
<evidence type="ECO:0000313" key="16">
    <source>
        <dbReference type="Proteomes" id="UP000694407"/>
    </source>
</evidence>
<keyword evidence="11 13" id="KW-1015">Disulfide bond</keyword>
<dbReference type="Ensembl" id="ENSMMMT00000029482.1">
    <property type="protein sequence ID" value="ENSMMMP00000026050.1"/>
    <property type="gene ID" value="ENSMMMG00000022816.1"/>
</dbReference>
<dbReference type="InterPro" id="IPR035427">
    <property type="entry name" value="Tim10-like_dom_sf"/>
</dbReference>
<keyword evidence="5 13" id="KW-0999">Mitochondrion inner membrane</keyword>
<dbReference type="GO" id="GO:0072655">
    <property type="term" value="P:establishment of protein localization to mitochondrion"/>
    <property type="evidence" value="ECO:0007669"/>
    <property type="project" value="UniProtKB-ARBA"/>
</dbReference>
<keyword evidence="10" id="KW-0472">Membrane</keyword>
<keyword evidence="16" id="KW-1185">Reference proteome</keyword>
<comment type="domain">
    <text evidence="13">The twin CX3C motif contains 4 conserved Cys residues that form 2 disulfide bonds in the mitochondrial intermembrane space.</text>
</comment>
<sequence>MDSFASSSVASLNTVDPKLQQFIEVETQKQHFQQLVHQTTGLCWEKFMDKPRPKLDRRSEACFENCVERFIDLSQFILNRLNRPRNPSQSSQKAFLADLSITFLEKEGSSREEKLLTGWLKN</sequence>
<evidence type="ECO:0000256" key="13">
    <source>
        <dbReference type="RuleBase" id="RU367043"/>
    </source>
</evidence>
<organism evidence="15 16">
    <name type="scientific">Marmota marmota marmota</name>
    <name type="common">Alpine marmot</name>
    <dbReference type="NCBI Taxonomy" id="9994"/>
    <lineage>
        <taxon>Eukaryota</taxon>
        <taxon>Metazoa</taxon>
        <taxon>Chordata</taxon>
        <taxon>Craniata</taxon>
        <taxon>Vertebrata</taxon>
        <taxon>Euteleostomi</taxon>
        <taxon>Mammalia</taxon>
        <taxon>Eutheria</taxon>
        <taxon>Euarchontoglires</taxon>
        <taxon>Glires</taxon>
        <taxon>Rodentia</taxon>
        <taxon>Sciuromorpha</taxon>
        <taxon>Sciuridae</taxon>
        <taxon>Xerinae</taxon>
        <taxon>Marmotini</taxon>
        <taxon>Marmota</taxon>
    </lineage>
</organism>
<dbReference type="GO" id="GO:0005743">
    <property type="term" value="C:mitochondrial inner membrane"/>
    <property type="evidence" value="ECO:0007669"/>
    <property type="project" value="UniProtKB-SubCell"/>
</dbReference>
<dbReference type="SUPFAM" id="SSF144122">
    <property type="entry name" value="Tim10-like"/>
    <property type="match status" value="1"/>
</dbReference>
<comment type="similarity">
    <text evidence="2 13">Belongs to the small Tim family.</text>
</comment>
<evidence type="ECO:0000256" key="8">
    <source>
        <dbReference type="ARBA" id="ARBA00023010"/>
    </source>
</evidence>
<dbReference type="GO" id="GO:0046872">
    <property type="term" value="F:metal ion binding"/>
    <property type="evidence" value="ECO:0007669"/>
    <property type="project" value="UniProtKB-KW"/>
</dbReference>
<keyword evidence="6" id="KW-0862">Zinc</keyword>
<keyword evidence="8 13" id="KW-0811">Translocation</keyword>
<dbReference type="GO" id="GO:0015031">
    <property type="term" value="P:protein transport"/>
    <property type="evidence" value="ECO:0007669"/>
    <property type="project" value="UniProtKB-KW"/>
</dbReference>
<evidence type="ECO:0000256" key="1">
    <source>
        <dbReference type="ARBA" id="ARBA00004137"/>
    </source>
</evidence>
<evidence type="ECO:0000256" key="7">
    <source>
        <dbReference type="ARBA" id="ARBA00022927"/>
    </source>
</evidence>
<dbReference type="Gene3D" id="1.10.287.810">
    <property type="entry name" value="Mitochondrial import inner membrane translocase subunit tim13 like domains"/>
    <property type="match status" value="1"/>
</dbReference>
<comment type="function">
    <text evidence="13">Mitochondrial intermembrane chaperone that participates in the import and insertion of some multi-pass transmembrane proteins into the mitochondrial inner membrane. Also required for the transfer of beta-barrel precursors from the TOM complex to the sorting and assembly machinery (SAM complex) of the outer membrane. Acts as a chaperone-like protein that protects the hydrophobic precursors from aggregation and guide them through the mitochondrial intermembrane space.</text>
</comment>
<dbReference type="Pfam" id="PF02953">
    <property type="entry name" value="zf-Tim10_DDP"/>
    <property type="match status" value="1"/>
</dbReference>
<reference evidence="15" key="1">
    <citation type="submission" date="2025-08" db="UniProtKB">
        <authorList>
            <consortium name="Ensembl"/>
        </authorList>
    </citation>
    <scope>IDENTIFICATION</scope>
</reference>
<dbReference type="FunFam" id="1.10.287.810:FF:000003">
    <property type="entry name" value="Mitochondrial import inner membrane translocase subunit TIM8"/>
    <property type="match status" value="1"/>
</dbReference>
<keyword evidence="4" id="KW-0479">Metal-binding</keyword>
<feature type="domain" description="Tim10-like" evidence="14">
    <location>
        <begin position="21"/>
        <end position="82"/>
    </location>
</feature>
<dbReference type="Proteomes" id="UP000694407">
    <property type="component" value="Unplaced"/>
</dbReference>
<reference evidence="15" key="2">
    <citation type="submission" date="2025-09" db="UniProtKB">
        <authorList>
            <consortium name="Ensembl"/>
        </authorList>
    </citation>
    <scope>IDENTIFICATION</scope>
</reference>
<evidence type="ECO:0000256" key="12">
    <source>
        <dbReference type="ARBA" id="ARBA00023186"/>
    </source>
</evidence>
<proteinExistence type="inferred from homology"/>
<dbReference type="InterPro" id="IPR004217">
    <property type="entry name" value="Tim10-like"/>
</dbReference>